<accession>A0A1I4NDG9</accession>
<sequence length="89" mass="10349">MKGENKEQIFRFYYSRPLAFNFNRHSGVELKNTVQKRVQRQSCTRATDSFPMIARALASEAALLCFDELQITDIADTLVLTRLFKELFV</sequence>
<dbReference type="GO" id="GO:0051301">
    <property type="term" value="P:cell division"/>
    <property type="evidence" value="ECO:0007669"/>
    <property type="project" value="UniProtKB-KW"/>
</dbReference>
<dbReference type="GO" id="GO:0005524">
    <property type="term" value="F:ATP binding"/>
    <property type="evidence" value="ECO:0007669"/>
    <property type="project" value="UniProtKB-KW"/>
</dbReference>
<evidence type="ECO:0000313" key="4">
    <source>
        <dbReference type="Proteomes" id="UP000199561"/>
    </source>
</evidence>
<gene>
    <name evidence="3" type="ORF">SAMN05421880_10773</name>
</gene>
<keyword evidence="3" id="KW-0131">Cell cycle</keyword>
<organism evidence="3 4">
    <name type="scientific">Nitrosomonas nitrosa</name>
    <dbReference type="NCBI Taxonomy" id="52442"/>
    <lineage>
        <taxon>Bacteria</taxon>
        <taxon>Pseudomonadati</taxon>
        <taxon>Pseudomonadota</taxon>
        <taxon>Betaproteobacteria</taxon>
        <taxon>Nitrosomonadales</taxon>
        <taxon>Nitrosomonadaceae</taxon>
        <taxon>Nitrosomonas</taxon>
    </lineage>
</organism>
<keyword evidence="4" id="KW-1185">Reference proteome</keyword>
<dbReference type="InterPro" id="IPR005654">
    <property type="entry name" value="ATPase_AFG1-like"/>
</dbReference>
<reference evidence="3 4" key="1">
    <citation type="submission" date="2016-10" db="EMBL/GenBank/DDBJ databases">
        <authorList>
            <person name="de Groot N.N."/>
        </authorList>
    </citation>
    <scope>NUCLEOTIDE SEQUENCE [LARGE SCALE GENOMIC DNA]</scope>
    <source>
        <strain evidence="3 4">Nm146</strain>
    </source>
</reference>
<keyword evidence="3" id="KW-0132">Cell division</keyword>
<dbReference type="PANTHER" id="PTHR12169">
    <property type="entry name" value="ATPASE N2B"/>
    <property type="match status" value="1"/>
</dbReference>
<dbReference type="Proteomes" id="UP000199561">
    <property type="component" value="Unassembled WGS sequence"/>
</dbReference>
<dbReference type="GO" id="GO:0016887">
    <property type="term" value="F:ATP hydrolysis activity"/>
    <property type="evidence" value="ECO:0007669"/>
    <property type="project" value="InterPro"/>
</dbReference>
<keyword evidence="1" id="KW-0547">Nucleotide-binding</keyword>
<dbReference type="EMBL" id="FOUF01000007">
    <property type="protein sequence ID" value="SFM13541.1"/>
    <property type="molecule type" value="Genomic_DNA"/>
</dbReference>
<evidence type="ECO:0000256" key="1">
    <source>
        <dbReference type="ARBA" id="ARBA00022741"/>
    </source>
</evidence>
<protein>
    <submittedName>
        <fullName evidence="3">Cell division protein ZapE</fullName>
    </submittedName>
</protein>
<evidence type="ECO:0000256" key="2">
    <source>
        <dbReference type="ARBA" id="ARBA00022840"/>
    </source>
</evidence>
<name>A0A1I4NDG9_9PROT</name>
<dbReference type="GO" id="GO:0005737">
    <property type="term" value="C:cytoplasm"/>
    <property type="evidence" value="ECO:0007669"/>
    <property type="project" value="TreeGrafter"/>
</dbReference>
<dbReference type="AlphaFoldDB" id="A0A1I4NDG9"/>
<dbReference type="PANTHER" id="PTHR12169:SF6">
    <property type="entry name" value="AFG1-LIKE ATPASE"/>
    <property type="match status" value="1"/>
</dbReference>
<evidence type="ECO:0000313" key="3">
    <source>
        <dbReference type="EMBL" id="SFM13541.1"/>
    </source>
</evidence>
<dbReference type="Pfam" id="PF03969">
    <property type="entry name" value="AFG1_ATPase"/>
    <property type="match status" value="1"/>
</dbReference>
<dbReference type="RefSeq" id="WP_244888006.1">
    <property type="nucleotide sequence ID" value="NZ_FOUF01000007.1"/>
</dbReference>
<keyword evidence="2" id="KW-0067">ATP-binding</keyword>
<proteinExistence type="predicted"/>